<evidence type="ECO:0000313" key="2">
    <source>
        <dbReference type="EMBL" id="MDT9000809.1"/>
    </source>
</evidence>
<name>A0ABU3PE19_9BURK</name>
<accession>A0ABU3PE19</accession>
<evidence type="ECO:0008006" key="4">
    <source>
        <dbReference type="Google" id="ProtNLM"/>
    </source>
</evidence>
<reference evidence="2" key="1">
    <citation type="submission" date="2023-09" db="EMBL/GenBank/DDBJ databases">
        <title>Paucibacter sp. APW11 Genome sequencing and assembly.</title>
        <authorList>
            <person name="Kim I."/>
        </authorList>
    </citation>
    <scope>NUCLEOTIDE SEQUENCE</scope>
    <source>
        <strain evidence="2">APW11</strain>
    </source>
</reference>
<gene>
    <name evidence="2" type="ORF">RQP53_16145</name>
</gene>
<proteinExistence type="predicted"/>
<comment type="caution">
    <text evidence="2">The sequence shown here is derived from an EMBL/GenBank/DDBJ whole genome shotgun (WGS) entry which is preliminary data.</text>
</comment>
<dbReference type="EMBL" id="JAVXZY010000006">
    <property type="protein sequence ID" value="MDT9000809.1"/>
    <property type="molecule type" value="Genomic_DNA"/>
</dbReference>
<organism evidence="2 3">
    <name type="scientific">Roseateles aquae</name>
    <dbReference type="NCBI Taxonomy" id="3077235"/>
    <lineage>
        <taxon>Bacteria</taxon>
        <taxon>Pseudomonadati</taxon>
        <taxon>Pseudomonadota</taxon>
        <taxon>Betaproteobacteria</taxon>
        <taxon>Burkholderiales</taxon>
        <taxon>Sphaerotilaceae</taxon>
        <taxon>Roseateles</taxon>
    </lineage>
</organism>
<evidence type="ECO:0000256" key="1">
    <source>
        <dbReference type="SAM" id="MobiDB-lite"/>
    </source>
</evidence>
<feature type="region of interest" description="Disordered" evidence="1">
    <location>
        <begin position="82"/>
        <end position="103"/>
    </location>
</feature>
<dbReference type="RefSeq" id="WP_315651689.1">
    <property type="nucleotide sequence ID" value="NZ_JAVXZY010000006.1"/>
</dbReference>
<sequence length="581" mass="64715">MTDTKDGESFFRKVARFVANPTTDWSEINSRQDDPESDLAKAELRAMVERKRRNDFVRKRELDMLRRIRREGLTPEQLAALGAASSRIDETDRASEPNSRMDPGVKAKIDQIEQQMVGESFAPTQMRGSGGPSSGFFETSTRPIHFAPTVPADQVGQARVSQFAPPEVVERLEAQPAPAVAVMGGGMSPLSDAKPSMLPDLMPLEPTGLSFKVSETSAIEVAELVHDAELDEAVIAFANADNDSCERSLTELTQHGGLRALHAETWLVLFDFYRASGQQAKFEALALDYAQQFGLSAPQWFSMPKLVAESLQKERPPRGMPGGVSWTAPEYVDADSIAQLRARSESQPLPWVLDWKDMRQLDAEGCAKLRELFREWAGRNLDIRWLAGDHFLQQLKDLAPVGMRDVDPAFWMLRMEALRLVNRPDQFDEAAIDYCVTYEVSPPSWERCKCSVRVSGNSLSTTGHISTAPPPEPTVFFESTITEQTRMPNAVQLELSGQLSGDISETLKLMSSELGSATMVSIACPKLIRLDFMAAGDLLNWVLQRRSENRSVEFLETHRLVALFFGAMGINEHAKIKIRQI</sequence>
<dbReference type="Proteomes" id="UP001246372">
    <property type="component" value="Unassembled WGS sequence"/>
</dbReference>
<protein>
    <recommendedName>
        <fullName evidence="4">STAS domain-containing protein</fullName>
    </recommendedName>
</protein>
<keyword evidence="3" id="KW-1185">Reference proteome</keyword>
<evidence type="ECO:0000313" key="3">
    <source>
        <dbReference type="Proteomes" id="UP001246372"/>
    </source>
</evidence>